<protein>
    <submittedName>
        <fullName evidence="1">Uncharacterized protein</fullName>
    </submittedName>
</protein>
<gene>
    <name evidence="1" type="ORF">Celaphus_00017969</name>
</gene>
<evidence type="ECO:0000313" key="1">
    <source>
        <dbReference type="EMBL" id="OWK02207.1"/>
    </source>
</evidence>
<organism evidence="1 2">
    <name type="scientific">Cervus elaphus hippelaphus</name>
    <name type="common">European red deer</name>
    <dbReference type="NCBI Taxonomy" id="46360"/>
    <lineage>
        <taxon>Eukaryota</taxon>
        <taxon>Metazoa</taxon>
        <taxon>Chordata</taxon>
        <taxon>Craniata</taxon>
        <taxon>Vertebrata</taxon>
        <taxon>Euteleostomi</taxon>
        <taxon>Mammalia</taxon>
        <taxon>Eutheria</taxon>
        <taxon>Laurasiatheria</taxon>
        <taxon>Artiodactyla</taxon>
        <taxon>Ruminantia</taxon>
        <taxon>Pecora</taxon>
        <taxon>Cervidae</taxon>
        <taxon>Cervinae</taxon>
        <taxon>Cervus</taxon>
    </lineage>
</organism>
<reference evidence="1 2" key="1">
    <citation type="journal article" date="2018" name="Mol. Genet. Genomics">
        <title>The red deer Cervus elaphus genome CerEla1.0: sequencing, annotating, genes, and chromosomes.</title>
        <authorList>
            <person name="Bana N.A."/>
            <person name="Nyiri A."/>
            <person name="Nagy J."/>
            <person name="Frank K."/>
            <person name="Nagy T."/>
            <person name="Steger V."/>
            <person name="Schiller M."/>
            <person name="Lakatos P."/>
            <person name="Sugar L."/>
            <person name="Horn P."/>
            <person name="Barta E."/>
            <person name="Orosz L."/>
        </authorList>
    </citation>
    <scope>NUCLEOTIDE SEQUENCE [LARGE SCALE GENOMIC DNA]</scope>
    <source>
        <strain evidence="1">Hungarian</strain>
    </source>
</reference>
<dbReference type="OrthoDB" id="9713135at2759"/>
<keyword evidence="2" id="KW-1185">Reference proteome</keyword>
<accession>A0A212C883</accession>
<proteinExistence type="predicted"/>
<sequence>MIMHLRKKFAQKMLQKSRRKLIYEKAKPHNKENRASSAMEDLIHEIHTVGKCKHLPVVFQLFSS</sequence>
<name>A0A212C883_CEREH</name>
<evidence type="ECO:0000313" key="2">
    <source>
        <dbReference type="Proteomes" id="UP000242450"/>
    </source>
</evidence>
<dbReference type="AlphaFoldDB" id="A0A212C883"/>
<comment type="caution">
    <text evidence="1">The sequence shown here is derived from an EMBL/GenBank/DDBJ whole genome shotgun (WGS) entry which is preliminary data.</text>
</comment>
<dbReference type="Proteomes" id="UP000242450">
    <property type="component" value="Chromosome 25"/>
</dbReference>
<dbReference type="EMBL" id="MKHE01000025">
    <property type="protein sequence ID" value="OWK02207.1"/>
    <property type="molecule type" value="Genomic_DNA"/>
</dbReference>